<name>A0ACC0MEW0_RHOML</name>
<dbReference type="Proteomes" id="UP001062846">
    <property type="component" value="Chromosome 9"/>
</dbReference>
<accession>A0ACC0MEW0</accession>
<keyword evidence="2" id="KW-1185">Reference proteome</keyword>
<organism evidence="1 2">
    <name type="scientific">Rhododendron molle</name>
    <name type="common">Chinese azalea</name>
    <name type="synonym">Azalea mollis</name>
    <dbReference type="NCBI Taxonomy" id="49168"/>
    <lineage>
        <taxon>Eukaryota</taxon>
        <taxon>Viridiplantae</taxon>
        <taxon>Streptophyta</taxon>
        <taxon>Embryophyta</taxon>
        <taxon>Tracheophyta</taxon>
        <taxon>Spermatophyta</taxon>
        <taxon>Magnoliopsida</taxon>
        <taxon>eudicotyledons</taxon>
        <taxon>Gunneridae</taxon>
        <taxon>Pentapetalae</taxon>
        <taxon>asterids</taxon>
        <taxon>Ericales</taxon>
        <taxon>Ericaceae</taxon>
        <taxon>Ericoideae</taxon>
        <taxon>Rhodoreae</taxon>
        <taxon>Rhododendron</taxon>
    </lineage>
</organism>
<dbReference type="EMBL" id="CM046396">
    <property type="protein sequence ID" value="KAI8539296.1"/>
    <property type="molecule type" value="Genomic_DNA"/>
</dbReference>
<gene>
    <name evidence="1" type="ORF">RHMOL_Rhmol09G0170700</name>
</gene>
<evidence type="ECO:0000313" key="2">
    <source>
        <dbReference type="Proteomes" id="UP001062846"/>
    </source>
</evidence>
<proteinExistence type="predicted"/>
<evidence type="ECO:0000313" key="1">
    <source>
        <dbReference type="EMBL" id="KAI8539296.1"/>
    </source>
</evidence>
<protein>
    <submittedName>
        <fullName evidence="1">Uncharacterized protein</fullName>
    </submittedName>
</protein>
<comment type="caution">
    <text evidence="1">The sequence shown here is derived from an EMBL/GenBank/DDBJ whole genome shotgun (WGS) entry which is preliminary data.</text>
</comment>
<reference evidence="1" key="1">
    <citation type="submission" date="2022-02" db="EMBL/GenBank/DDBJ databases">
        <title>Plant Genome Project.</title>
        <authorList>
            <person name="Zhang R.-G."/>
        </authorList>
    </citation>
    <scope>NUCLEOTIDE SEQUENCE</scope>
    <source>
        <strain evidence="1">AT1</strain>
    </source>
</reference>
<sequence length="184" mass="20345">MQIGAEIFKRALTYPIKQIARNSGVNGNVVIEKVLSHDEPTYGYNAARDSYEDLMAAGIIDPSKVVRCCLEHATSVARTFLTADAVVVDIKEPLPQLPPLRTRKPMPTSGSKSLPISSVPRSLESFCIVLTCNTHHFPFFTQVLDPSPHQLLVSEWKAIAIRLSLFKLRACISDMEGIMQGFGF</sequence>